<sequence>TWTQDEGFDSRWFCTLVFLCRTMYIIKSFYIKYLVAVLSSGWILLNSQKALTGRLSTTGSLEIK</sequence>
<dbReference type="AlphaFoldDB" id="A0A1A7Z9N7"/>
<organism evidence="2">
    <name type="scientific">Nothobranchius furzeri</name>
    <name type="common">Turquoise killifish</name>
    <dbReference type="NCBI Taxonomy" id="105023"/>
    <lineage>
        <taxon>Eukaryota</taxon>
        <taxon>Metazoa</taxon>
        <taxon>Chordata</taxon>
        <taxon>Craniata</taxon>
        <taxon>Vertebrata</taxon>
        <taxon>Euteleostomi</taxon>
        <taxon>Actinopterygii</taxon>
        <taxon>Neopterygii</taxon>
        <taxon>Teleostei</taxon>
        <taxon>Neoteleostei</taxon>
        <taxon>Acanthomorphata</taxon>
        <taxon>Ovalentaria</taxon>
        <taxon>Atherinomorphae</taxon>
        <taxon>Cyprinodontiformes</taxon>
        <taxon>Nothobranchiidae</taxon>
        <taxon>Nothobranchius</taxon>
    </lineage>
</organism>
<keyword evidence="1" id="KW-0472">Membrane</keyword>
<dbReference type="EMBL" id="HADY01000551">
    <property type="protein sequence ID" value="SBP39036.1"/>
    <property type="molecule type" value="Transcribed_RNA"/>
</dbReference>
<reference evidence="2" key="1">
    <citation type="submission" date="2016-05" db="EMBL/GenBank/DDBJ databases">
        <authorList>
            <person name="Lavstsen T."/>
            <person name="Jespersen J.S."/>
        </authorList>
    </citation>
    <scope>NUCLEOTIDE SEQUENCE</scope>
    <source>
        <tissue evidence="2">Brain</tissue>
    </source>
</reference>
<accession>A0A1A7Z9N7</accession>
<feature type="non-terminal residue" evidence="2">
    <location>
        <position position="1"/>
    </location>
</feature>
<evidence type="ECO:0000256" key="1">
    <source>
        <dbReference type="SAM" id="Phobius"/>
    </source>
</evidence>
<gene>
    <name evidence="2" type="primary">RPAIN</name>
</gene>
<feature type="transmembrane region" description="Helical" evidence="1">
    <location>
        <begin position="24"/>
        <end position="45"/>
    </location>
</feature>
<proteinExistence type="predicted"/>
<feature type="non-terminal residue" evidence="2">
    <location>
        <position position="64"/>
    </location>
</feature>
<keyword evidence="1" id="KW-0812">Transmembrane</keyword>
<protein>
    <submittedName>
        <fullName evidence="2">RPA interacting protein</fullName>
    </submittedName>
</protein>
<evidence type="ECO:0000313" key="2">
    <source>
        <dbReference type="EMBL" id="SBP39036.1"/>
    </source>
</evidence>
<reference evidence="2" key="2">
    <citation type="submission" date="2016-06" db="EMBL/GenBank/DDBJ databases">
        <title>The genome of a short-lived fish provides insights into sex chromosome evolution and the genetic control of aging.</title>
        <authorList>
            <person name="Reichwald K."/>
            <person name="Felder M."/>
            <person name="Petzold A."/>
            <person name="Koch P."/>
            <person name="Groth M."/>
            <person name="Platzer M."/>
        </authorList>
    </citation>
    <scope>NUCLEOTIDE SEQUENCE</scope>
    <source>
        <tissue evidence="2">Brain</tissue>
    </source>
</reference>
<keyword evidence="1" id="KW-1133">Transmembrane helix</keyword>
<name>A0A1A7Z9N7_NOTFU</name>